<dbReference type="Proteomes" id="UP000799537">
    <property type="component" value="Unassembled WGS sequence"/>
</dbReference>
<dbReference type="InterPro" id="IPR050369">
    <property type="entry name" value="RBOH/FRE"/>
</dbReference>
<dbReference type="GO" id="GO:0006811">
    <property type="term" value="P:monoatomic ion transport"/>
    <property type="evidence" value="ECO:0007669"/>
    <property type="project" value="UniProtKB-KW"/>
</dbReference>
<keyword evidence="3" id="KW-0249">Electron transport</keyword>
<dbReference type="EMBL" id="ML993608">
    <property type="protein sequence ID" value="KAF2163580.1"/>
    <property type="molecule type" value="Genomic_DNA"/>
</dbReference>
<dbReference type="GO" id="GO:0005886">
    <property type="term" value="C:plasma membrane"/>
    <property type="evidence" value="ECO:0007669"/>
    <property type="project" value="TreeGrafter"/>
</dbReference>
<evidence type="ECO:0000256" key="1">
    <source>
        <dbReference type="ARBA" id="ARBA00004141"/>
    </source>
</evidence>
<gene>
    <name evidence="10" type="ORF">M409DRAFT_68479</name>
</gene>
<dbReference type="GO" id="GO:0016175">
    <property type="term" value="F:superoxide-generating NAD(P)H oxidase activity"/>
    <property type="evidence" value="ECO:0007669"/>
    <property type="project" value="TreeGrafter"/>
</dbReference>
<feature type="transmembrane region" description="Helical" evidence="8">
    <location>
        <begin position="232"/>
        <end position="254"/>
    </location>
</feature>
<protein>
    <recommendedName>
        <fullName evidence="9">Ferric oxidoreductase domain-containing protein</fullName>
    </recommendedName>
</protein>
<evidence type="ECO:0000256" key="2">
    <source>
        <dbReference type="ARBA" id="ARBA00022692"/>
    </source>
</evidence>
<evidence type="ECO:0000256" key="3">
    <source>
        <dbReference type="ARBA" id="ARBA00022982"/>
    </source>
</evidence>
<feature type="transmembrane region" description="Helical" evidence="8">
    <location>
        <begin position="9"/>
        <end position="29"/>
    </location>
</feature>
<dbReference type="Pfam" id="PF01794">
    <property type="entry name" value="Ferric_reduct"/>
    <property type="match status" value="1"/>
</dbReference>
<dbReference type="PANTHER" id="PTHR11972:SF69">
    <property type="entry name" value="FERRIC REDUCTION OXIDASE 6-RELATED"/>
    <property type="match status" value="1"/>
</dbReference>
<dbReference type="InterPro" id="IPR013130">
    <property type="entry name" value="Fe3_Rdtase_TM_dom"/>
</dbReference>
<dbReference type="RefSeq" id="XP_033664469.1">
    <property type="nucleotide sequence ID" value="XM_033817862.1"/>
</dbReference>
<evidence type="ECO:0000256" key="8">
    <source>
        <dbReference type="SAM" id="Phobius"/>
    </source>
</evidence>
<accession>A0A6A6CBJ4</accession>
<evidence type="ECO:0000313" key="10">
    <source>
        <dbReference type="EMBL" id="KAF2163580.1"/>
    </source>
</evidence>
<name>A0A6A6CBJ4_ZASCE</name>
<dbReference type="OrthoDB" id="10006946at2759"/>
<keyword evidence="11" id="KW-1185">Reference proteome</keyword>
<sequence length="337" mass="38288">MRRITPRTCLWPLVGCISATFALSIGLTYRSNHHCYAGTCGEWLFPLQARLHVVVWYMWISISILFLALRAFRPGVQGLVSTTICRKRLRVSGVLVGFWTLALYGILIGVWWVRLREYFRDRGEGLPGNNIIAAVAQTGHLADVTMGMVLLPVARHSALASFFRLSPSTTFAFHMTMAYVLFGLIITHASLYAAWAALYDQSRDRFRHVFPVLNPTYLYHEVWPGDASGLGIWRASLIFTGIGAGLIMTAMFFTSFPWVRRKHFNVFYFTHLLGIAAVVVVCLHASTMFYCTIPGLSMWLLDWGMRILELNEKVHSQLMSLGNGWYRQAMRLHSQDL</sequence>
<dbReference type="PANTHER" id="PTHR11972">
    <property type="entry name" value="NADPH OXIDASE"/>
    <property type="match status" value="1"/>
</dbReference>
<organism evidence="10 11">
    <name type="scientific">Zasmidium cellare ATCC 36951</name>
    <dbReference type="NCBI Taxonomy" id="1080233"/>
    <lineage>
        <taxon>Eukaryota</taxon>
        <taxon>Fungi</taxon>
        <taxon>Dikarya</taxon>
        <taxon>Ascomycota</taxon>
        <taxon>Pezizomycotina</taxon>
        <taxon>Dothideomycetes</taxon>
        <taxon>Dothideomycetidae</taxon>
        <taxon>Mycosphaerellales</taxon>
        <taxon>Mycosphaerellaceae</taxon>
        <taxon>Zasmidium</taxon>
    </lineage>
</organism>
<keyword evidence="7 8" id="KW-0472">Membrane</keyword>
<keyword evidence="4 8" id="KW-1133">Transmembrane helix</keyword>
<evidence type="ECO:0000259" key="9">
    <source>
        <dbReference type="Pfam" id="PF01794"/>
    </source>
</evidence>
<proteinExistence type="predicted"/>
<evidence type="ECO:0000256" key="5">
    <source>
        <dbReference type="ARBA" id="ARBA00023002"/>
    </source>
</evidence>
<evidence type="ECO:0000313" key="11">
    <source>
        <dbReference type="Proteomes" id="UP000799537"/>
    </source>
</evidence>
<dbReference type="GeneID" id="54571134"/>
<keyword evidence="6" id="KW-0813">Transport</keyword>
<evidence type="ECO:0000256" key="6">
    <source>
        <dbReference type="ARBA" id="ARBA00023065"/>
    </source>
</evidence>
<feature type="transmembrane region" description="Helical" evidence="8">
    <location>
        <begin position="49"/>
        <end position="69"/>
    </location>
</feature>
<keyword evidence="5" id="KW-0560">Oxidoreductase</keyword>
<comment type="subcellular location">
    <subcellularLocation>
        <location evidence="1">Membrane</location>
        <topology evidence="1">Multi-pass membrane protein</topology>
    </subcellularLocation>
</comment>
<feature type="transmembrane region" description="Helical" evidence="8">
    <location>
        <begin position="171"/>
        <end position="195"/>
    </location>
</feature>
<evidence type="ECO:0000256" key="7">
    <source>
        <dbReference type="ARBA" id="ARBA00023136"/>
    </source>
</evidence>
<feature type="transmembrane region" description="Helical" evidence="8">
    <location>
        <begin position="266"/>
        <end position="290"/>
    </location>
</feature>
<feature type="domain" description="Ferric oxidoreductase" evidence="9">
    <location>
        <begin position="138"/>
        <end position="282"/>
    </location>
</feature>
<keyword evidence="2 8" id="KW-0812">Transmembrane</keyword>
<dbReference type="AlphaFoldDB" id="A0A6A6CBJ4"/>
<evidence type="ECO:0000256" key="4">
    <source>
        <dbReference type="ARBA" id="ARBA00022989"/>
    </source>
</evidence>
<feature type="transmembrane region" description="Helical" evidence="8">
    <location>
        <begin position="89"/>
        <end position="111"/>
    </location>
</feature>
<keyword evidence="6" id="KW-0406">Ion transport</keyword>
<reference evidence="10" key="1">
    <citation type="journal article" date="2020" name="Stud. Mycol.">
        <title>101 Dothideomycetes genomes: a test case for predicting lifestyles and emergence of pathogens.</title>
        <authorList>
            <person name="Haridas S."/>
            <person name="Albert R."/>
            <person name="Binder M."/>
            <person name="Bloem J."/>
            <person name="Labutti K."/>
            <person name="Salamov A."/>
            <person name="Andreopoulos B."/>
            <person name="Baker S."/>
            <person name="Barry K."/>
            <person name="Bills G."/>
            <person name="Bluhm B."/>
            <person name="Cannon C."/>
            <person name="Castanera R."/>
            <person name="Culley D."/>
            <person name="Daum C."/>
            <person name="Ezra D."/>
            <person name="Gonzalez J."/>
            <person name="Henrissat B."/>
            <person name="Kuo A."/>
            <person name="Liang C."/>
            <person name="Lipzen A."/>
            <person name="Lutzoni F."/>
            <person name="Magnuson J."/>
            <person name="Mondo S."/>
            <person name="Nolan M."/>
            <person name="Ohm R."/>
            <person name="Pangilinan J."/>
            <person name="Park H.-J."/>
            <person name="Ramirez L."/>
            <person name="Alfaro M."/>
            <person name="Sun H."/>
            <person name="Tritt A."/>
            <person name="Yoshinaga Y."/>
            <person name="Zwiers L.-H."/>
            <person name="Turgeon B."/>
            <person name="Goodwin S."/>
            <person name="Spatafora J."/>
            <person name="Crous P."/>
            <person name="Grigoriev I."/>
        </authorList>
    </citation>
    <scope>NUCLEOTIDE SEQUENCE</scope>
    <source>
        <strain evidence="10">ATCC 36951</strain>
    </source>
</reference>